<comment type="caution">
    <text evidence="1">The sequence shown here is derived from an EMBL/GenBank/DDBJ whole genome shotgun (WGS) entry which is preliminary data.</text>
</comment>
<organism evidence="1 2">
    <name type="scientific">Faecalicoccus acidiformans</name>
    <dbReference type="NCBI Taxonomy" id="915173"/>
    <lineage>
        <taxon>Bacteria</taxon>
        <taxon>Bacillati</taxon>
        <taxon>Bacillota</taxon>
        <taxon>Erysipelotrichia</taxon>
        <taxon>Erysipelotrichales</taxon>
        <taxon>Erysipelotrichaceae</taxon>
        <taxon>Faecalicoccus</taxon>
    </lineage>
</organism>
<dbReference type="AlphaFoldDB" id="A0A7W8D0W7"/>
<evidence type="ECO:0000313" key="1">
    <source>
        <dbReference type="EMBL" id="MBB5185172.1"/>
    </source>
</evidence>
<gene>
    <name evidence="1" type="ORF">HNQ43_001225</name>
</gene>
<proteinExistence type="predicted"/>
<protein>
    <submittedName>
        <fullName evidence="1">Uncharacterized protein</fullName>
    </submittedName>
</protein>
<reference evidence="1 2" key="1">
    <citation type="submission" date="2020-08" db="EMBL/GenBank/DDBJ databases">
        <title>Genomic Encyclopedia of Type Strains, Phase IV (KMG-IV): sequencing the most valuable type-strain genomes for metagenomic binning, comparative biology and taxonomic classification.</title>
        <authorList>
            <person name="Goeker M."/>
        </authorList>
    </citation>
    <scope>NUCLEOTIDE SEQUENCE [LARGE SCALE GENOMIC DNA]</scope>
    <source>
        <strain evidence="1 2">DSM 26963</strain>
    </source>
</reference>
<dbReference type="EMBL" id="JACHHD010000011">
    <property type="protein sequence ID" value="MBB5185172.1"/>
    <property type="molecule type" value="Genomic_DNA"/>
</dbReference>
<sequence length="34" mass="3838">MKRKSTQNLSCQRAAGWCKAVGKSVEYTLELHLT</sequence>
<evidence type="ECO:0000313" key="2">
    <source>
        <dbReference type="Proteomes" id="UP000521313"/>
    </source>
</evidence>
<dbReference type="Proteomes" id="UP000521313">
    <property type="component" value="Unassembled WGS sequence"/>
</dbReference>
<accession>A0A7W8D0W7</accession>
<name>A0A7W8D0W7_9FIRM</name>